<proteinExistence type="predicted"/>
<sequence length="383" mass="42687">MTLKSDLFKKSQQLKDCEVKDSAHIVADEPPKRRGVNNKGPHVPLIHKALRKVMSNPKFGLEEPDEVYGPLTAEVVRQFKLGPPMILNKALGQTTPDNIIGKLTIKELDRQVALLEGKELPDLPIVPLDPDARRFTVVPFTSLGPFMISEQKHNPGEDDLDSTPRQPRNVPMTQALKDKMALARASLTFAEASMKLEIRGAAGALGEDMANRFFKNGAVQEMPFGPNDLLTQAVAKSPTFLACHKEVQDLITETLKERIVKEHVCDYHDLDVVRHRIVPDLPNWPAFPPSELALKAVIGGTKGLEVYLTNFTASDDPPRWQSKLKYVLYDHFGINDSDLILNSTLHGTQGQVSMWVMQHEKRPGHFPFITKITLFLDGSGDLS</sequence>
<protein>
    <submittedName>
        <fullName evidence="1">Uncharacterized protein</fullName>
    </submittedName>
</protein>
<name>A0A517YBZ6_9BACT</name>
<accession>A0A517YBZ6</accession>
<dbReference type="AlphaFoldDB" id="A0A517YBZ6"/>
<reference evidence="1 2" key="1">
    <citation type="submission" date="2019-02" db="EMBL/GenBank/DDBJ databases">
        <title>Deep-cultivation of Planctomycetes and their phenomic and genomic characterization uncovers novel biology.</title>
        <authorList>
            <person name="Wiegand S."/>
            <person name="Jogler M."/>
            <person name="Boedeker C."/>
            <person name="Pinto D."/>
            <person name="Vollmers J."/>
            <person name="Rivas-Marin E."/>
            <person name="Kohn T."/>
            <person name="Peeters S.H."/>
            <person name="Heuer A."/>
            <person name="Rast P."/>
            <person name="Oberbeckmann S."/>
            <person name="Bunk B."/>
            <person name="Jeske O."/>
            <person name="Meyerdierks A."/>
            <person name="Storesund J.E."/>
            <person name="Kallscheuer N."/>
            <person name="Luecker S."/>
            <person name="Lage O.M."/>
            <person name="Pohl T."/>
            <person name="Merkel B.J."/>
            <person name="Hornburger P."/>
            <person name="Mueller R.-W."/>
            <person name="Bruemmer F."/>
            <person name="Labrenz M."/>
            <person name="Spormann A.M."/>
            <person name="Op den Camp H."/>
            <person name="Overmann J."/>
            <person name="Amann R."/>
            <person name="Jetten M.S.M."/>
            <person name="Mascher T."/>
            <person name="Medema M.H."/>
            <person name="Devos D.P."/>
            <person name="Kaster A.-K."/>
            <person name="Ovreas L."/>
            <person name="Rohde M."/>
            <person name="Galperin M.Y."/>
            <person name="Jogler C."/>
        </authorList>
    </citation>
    <scope>NUCLEOTIDE SEQUENCE [LARGE SCALE GENOMIC DNA]</scope>
    <source>
        <strain evidence="1 2">ETA_A8</strain>
    </source>
</reference>
<dbReference type="KEGG" id="aagg:ETAA8_28590"/>
<organism evidence="1 2">
    <name type="scientific">Anatilimnocola aggregata</name>
    <dbReference type="NCBI Taxonomy" id="2528021"/>
    <lineage>
        <taxon>Bacteria</taxon>
        <taxon>Pseudomonadati</taxon>
        <taxon>Planctomycetota</taxon>
        <taxon>Planctomycetia</taxon>
        <taxon>Pirellulales</taxon>
        <taxon>Pirellulaceae</taxon>
        <taxon>Anatilimnocola</taxon>
    </lineage>
</organism>
<dbReference type="Proteomes" id="UP000315017">
    <property type="component" value="Chromosome"/>
</dbReference>
<keyword evidence="2" id="KW-1185">Reference proteome</keyword>
<dbReference type="EMBL" id="CP036274">
    <property type="protein sequence ID" value="QDU27768.1"/>
    <property type="molecule type" value="Genomic_DNA"/>
</dbReference>
<gene>
    <name evidence="1" type="ORF">ETAA8_28590</name>
</gene>
<evidence type="ECO:0000313" key="1">
    <source>
        <dbReference type="EMBL" id="QDU27768.1"/>
    </source>
</evidence>
<evidence type="ECO:0000313" key="2">
    <source>
        <dbReference type="Proteomes" id="UP000315017"/>
    </source>
</evidence>
<dbReference type="OrthoDB" id="292596at2"/>
<dbReference type="RefSeq" id="WP_145088924.1">
    <property type="nucleotide sequence ID" value="NZ_CP036274.1"/>
</dbReference>